<evidence type="ECO:0000256" key="1">
    <source>
        <dbReference type="SAM" id="MobiDB-lite"/>
    </source>
</evidence>
<gene>
    <name evidence="2" type="ORF">FHS22_000366</name>
</gene>
<evidence type="ECO:0000313" key="3">
    <source>
        <dbReference type="Proteomes" id="UP000562352"/>
    </source>
</evidence>
<comment type="caution">
    <text evidence="2">The sequence shown here is derived from an EMBL/GenBank/DDBJ whole genome shotgun (WGS) entry which is preliminary data.</text>
</comment>
<evidence type="ECO:0000313" key="2">
    <source>
        <dbReference type="EMBL" id="MBB5961128.1"/>
    </source>
</evidence>
<dbReference type="EMBL" id="JACHJJ010000001">
    <property type="protein sequence ID" value="MBB5961128.1"/>
    <property type="molecule type" value="Genomic_DNA"/>
</dbReference>
<accession>A0A841CYD7</accession>
<name>A0A841CYD7_PLAVE</name>
<organism evidence="2 3">
    <name type="scientific">Planomonospora venezuelensis</name>
    <dbReference type="NCBI Taxonomy" id="1999"/>
    <lineage>
        <taxon>Bacteria</taxon>
        <taxon>Bacillati</taxon>
        <taxon>Actinomycetota</taxon>
        <taxon>Actinomycetes</taxon>
        <taxon>Streptosporangiales</taxon>
        <taxon>Streptosporangiaceae</taxon>
        <taxon>Planomonospora</taxon>
    </lineage>
</organism>
<protein>
    <submittedName>
        <fullName evidence="2">Uncharacterized protein</fullName>
    </submittedName>
</protein>
<reference evidence="2 3" key="1">
    <citation type="submission" date="2020-08" db="EMBL/GenBank/DDBJ databases">
        <title>Genomic Encyclopedia of Type Strains, Phase III (KMG-III): the genomes of soil and plant-associated and newly described type strains.</title>
        <authorList>
            <person name="Whitman W."/>
        </authorList>
    </citation>
    <scope>NUCLEOTIDE SEQUENCE [LARGE SCALE GENOMIC DNA]</scope>
    <source>
        <strain evidence="2 3">CECT 3303</strain>
    </source>
</reference>
<sequence length="61" mass="6514">MTGPADSAAPQDPMAGPEERRGRPEGGVTAPPERFSSRQTGERPPAAAGQLIRIRMPFWLG</sequence>
<dbReference type="AlphaFoldDB" id="A0A841CYD7"/>
<feature type="region of interest" description="Disordered" evidence="1">
    <location>
        <begin position="1"/>
        <end position="52"/>
    </location>
</feature>
<proteinExistence type="predicted"/>
<dbReference type="Proteomes" id="UP000562352">
    <property type="component" value="Unassembled WGS sequence"/>
</dbReference>
<keyword evidence="3" id="KW-1185">Reference proteome</keyword>